<evidence type="ECO:0000259" key="1">
    <source>
        <dbReference type="PROSITE" id="PS50800"/>
    </source>
</evidence>
<evidence type="ECO:0000313" key="5">
    <source>
        <dbReference type="RefSeq" id="XP_034082900.1"/>
    </source>
</evidence>
<dbReference type="RefSeq" id="XP_034082900.1">
    <property type="nucleotide sequence ID" value="XM_034227009.1"/>
</dbReference>
<proteinExistence type="predicted"/>
<evidence type="ECO:0000313" key="2">
    <source>
        <dbReference type="Proteomes" id="UP000515161"/>
    </source>
</evidence>
<protein>
    <submittedName>
        <fullName evidence="3 4">Uncharacterized protein LOC117553198 isoform X1</fullName>
    </submittedName>
</protein>
<reference evidence="3 4" key="1">
    <citation type="submission" date="2025-04" db="UniProtKB">
        <authorList>
            <consortium name="RefSeq"/>
        </authorList>
    </citation>
    <scope>IDENTIFICATION</scope>
</reference>
<dbReference type="SUPFAM" id="SSF68906">
    <property type="entry name" value="SAP domain"/>
    <property type="match status" value="1"/>
</dbReference>
<dbReference type="InterPro" id="IPR040648">
    <property type="entry name" value="HMGXB3_CxC4"/>
</dbReference>
<dbReference type="RefSeq" id="XP_034082899.1">
    <property type="nucleotide sequence ID" value="XM_034227008.1"/>
</dbReference>
<dbReference type="Proteomes" id="UP000515161">
    <property type="component" value="Unplaced"/>
</dbReference>
<dbReference type="InterPro" id="IPR036361">
    <property type="entry name" value="SAP_dom_sf"/>
</dbReference>
<dbReference type="PROSITE" id="PS50800">
    <property type="entry name" value="SAP"/>
    <property type="match status" value="1"/>
</dbReference>
<dbReference type="InterPro" id="IPR039598">
    <property type="entry name" value="HMGXB3"/>
</dbReference>
<dbReference type="AlphaFoldDB" id="A0A6P8VB01"/>
<dbReference type="OrthoDB" id="8948380at2759"/>
<dbReference type="PANTHER" id="PTHR17609">
    <property type="entry name" value="HMG DOMAIN-CONTAINING PROTEIN 3"/>
    <property type="match status" value="1"/>
</dbReference>
<accession>A0A6P8VB01</accession>
<dbReference type="RefSeq" id="XP_034082901.1">
    <property type="nucleotide sequence ID" value="XM_034227010.1"/>
</dbReference>
<gene>
    <name evidence="3 4 5 6" type="primary">LOC117553198</name>
</gene>
<name>A0A6P8VB01_GYMAC</name>
<organism evidence="2 5">
    <name type="scientific">Gymnodraco acuticeps</name>
    <name type="common">Antarctic dragonfish</name>
    <dbReference type="NCBI Taxonomy" id="8218"/>
    <lineage>
        <taxon>Eukaryota</taxon>
        <taxon>Metazoa</taxon>
        <taxon>Chordata</taxon>
        <taxon>Craniata</taxon>
        <taxon>Vertebrata</taxon>
        <taxon>Euteleostomi</taxon>
        <taxon>Actinopterygii</taxon>
        <taxon>Neopterygii</taxon>
        <taxon>Teleostei</taxon>
        <taxon>Neoteleostei</taxon>
        <taxon>Acanthomorphata</taxon>
        <taxon>Eupercaria</taxon>
        <taxon>Perciformes</taxon>
        <taxon>Notothenioidei</taxon>
        <taxon>Bathydraconidae</taxon>
        <taxon>Gymnodraco</taxon>
    </lineage>
</organism>
<dbReference type="Gene3D" id="1.10.720.30">
    <property type="entry name" value="SAP domain"/>
    <property type="match status" value="1"/>
</dbReference>
<dbReference type="RefSeq" id="XP_034082898.1">
    <property type="nucleotide sequence ID" value="XM_034227007.1"/>
</dbReference>
<feature type="domain" description="SAP" evidence="1">
    <location>
        <begin position="462"/>
        <end position="496"/>
    </location>
</feature>
<dbReference type="KEGG" id="gacu:117553198"/>
<dbReference type="GeneID" id="117553198"/>
<dbReference type="InterPro" id="IPR003034">
    <property type="entry name" value="SAP_dom"/>
</dbReference>
<dbReference type="Pfam" id="PF18717">
    <property type="entry name" value="CxC4"/>
    <property type="match status" value="1"/>
</dbReference>
<evidence type="ECO:0000313" key="6">
    <source>
        <dbReference type="RefSeq" id="XP_034082901.1"/>
    </source>
</evidence>
<dbReference type="PANTHER" id="PTHR17609:SF3">
    <property type="entry name" value="SAP DOMAIN-CONTAINING PROTEIN"/>
    <property type="match status" value="1"/>
</dbReference>
<evidence type="ECO:0000313" key="4">
    <source>
        <dbReference type="RefSeq" id="XP_034082899.1"/>
    </source>
</evidence>
<keyword evidence="2" id="KW-1185">Reference proteome</keyword>
<sequence>MLRPQKGIFAVGRTFSGLRSSCTEVHLGNRNQVVCELENCKQASEFSRRSNLLGFECIHVRSLYCPTSSKPDVTLKEEVLSDMVGKKWISDNTKRMCLVRKEKAVSENIPLSKVVTFCSGASRVYVSVLETCTSYYSRLGRVSVCYDIKRNAWQCPCSKPKNSCAHKSIAKWHLNQTRPELFLKVRSTDSDVFETFDESDPEGHSTEDILYPPEGAALTSLVLYLLDHKKLPAVLSTDACSPQNMETLPKRHIPLENFCTVCPGKIPLSDPMPITHKANIVTFTGIVKDVSTYCKRCGLCGHFYRYQEWTQGLHNFDDHTILSLHLCLFFRQSVQNHTAVGRALDILEQTNNEKYPKHDSILHGYLHFEAMTAHDYNFSCVHCGVHPPVVIMDLHKKGVFTMAGNRDNPCRVSPSFHKWAPWIGPRTRSSKCVLNTEFSKVKKSDADQVDIDVTEERLSTELTNLKVEALRNLVKGCGIDSKGSKIDLILRLREAMKTRSTYDKVWGHLVSVKCPFS</sequence>
<evidence type="ECO:0000313" key="3">
    <source>
        <dbReference type="RefSeq" id="XP_034082898.1"/>
    </source>
</evidence>